<comment type="subcellular location">
    <subcellularLocation>
        <location evidence="1">Membrane</location>
        <topology evidence="1">Multi-pass membrane protein</topology>
    </subcellularLocation>
</comment>
<dbReference type="GO" id="GO:0016020">
    <property type="term" value="C:membrane"/>
    <property type="evidence" value="ECO:0007669"/>
    <property type="project" value="UniProtKB-SubCell"/>
</dbReference>
<keyword evidence="11" id="KW-1185">Reference proteome</keyword>
<evidence type="ECO:0000259" key="9">
    <source>
        <dbReference type="Pfam" id="PF00999"/>
    </source>
</evidence>
<feature type="transmembrane region" description="Helical" evidence="8">
    <location>
        <begin position="296"/>
        <end position="329"/>
    </location>
</feature>
<proteinExistence type="predicted"/>
<evidence type="ECO:0000313" key="10">
    <source>
        <dbReference type="EMBL" id="MBB4683746.1"/>
    </source>
</evidence>
<feature type="transmembrane region" description="Helical" evidence="8">
    <location>
        <begin position="39"/>
        <end position="61"/>
    </location>
</feature>
<keyword evidence="4 8" id="KW-1133">Transmembrane helix</keyword>
<keyword evidence="2" id="KW-0813">Transport</keyword>
<dbReference type="PANTHER" id="PTHR32468:SF0">
    <property type="entry name" value="K(+)_H(+) ANTIPORTER 1"/>
    <property type="match status" value="1"/>
</dbReference>
<feature type="transmembrane region" description="Helical" evidence="8">
    <location>
        <begin position="240"/>
        <end position="259"/>
    </location>
</feature>
<feature type="transmembrane region" description="Helical" evidence="8">
    <location>
        <begin position="6"/>
        <end position="27"/>
    </location>
</feature>
<accession>A0A840IN17</accession>
<dbReference type="EMBL" id="JACHMG010000001">
    <property type="protein sequence ID" value="MBB4683746.1"/>
    <property type="molecule type" value="Genomic_DNA"/>
</dbReference>
<organism evidence="10 11">
    <name type="scientific">Amycolatopsis jiangsuensis</name>
    <dbReference type="NCBI Taxonomy" id="1181879"/>
    <lineage>
        <taxon>Bacteria</taxon>
        <taxon>Bacillati</taxon>
        <taxon>Actinomycetota</taxon>
        <taxon>Actinomycetes</taxon>
        <taxon>Pseudonocardiales</taxon>
        <taxon>Pseudonocardiaceae</taxon>
        <taxon>Amycolatopsis</taxon>
    </lineage>
</organism>
<evidence type="ECO:0000256" key="4">
    <source>
        <dbReference type="ARBA" id="ARBA00022989"/>
    </source>
</evidence>
<dbReference type="Pfam" id="PF00999">
    <property type="entry name" value="Na_H_Exchanger"/>
    <property type="match status" value="1"/>
</dbReference>
<evidence type="ECO:0000256" key="7">
    <source>
        <dbReference type="SAM" id="MobiDB-lite"/>
    </source>
</evidence>
<feature type="transmembrane region" description="Helical" evidence="8">
    <location>
        <begin position="265"/>
        <end position="284"/>
    </location>
</feature>
<evidence type="ECO:0000256" key="5">
    <source>
        <dbReference type="ARBA" id="ARBA00023065"/>
    </source>
</evidence>
<feature type="transmembrane region" description="Helical" evidence="8">
    <location>
        <begin position="105"/>
        <end position="129"/>
    </location>
</feature>
<keyword evidence="5" id="KW-0406">Ion transport</keyword>
<gene>
    <name evidence="10" type="ORF">BJY18_001231</name>
</gene>
<evidence type="ECO:0000256" key="8">
    <source>
        <dbReference type="SAM" id="Phobius"/>
    </source>
</evidence>
<dbReference type="Proteomes" id="UP000581769">
    <property type="component" value="Unassembled WGS sequence"/>
</dbReference>
<feature type="transmembrane region" description="Helical" evidence="8">
    <location>
        <begin position="177"/>
        <end position="200"/>
    </location>
</feature>
<evidence type="ECO:0000256" key="1">
    <source>
        <dbReference type="ARBA" id="ARBA00004141"/>
    </source>
</evidence>
<feature type="region of interest" description="Disordered" evidence="7">
    <location>
        <begin position="414"/>
        <end position="440"/>
    </location>
</feature>
<sequence length="440" mass="44733">MTGIEALLRTSHVLAALVVVLAIGWLGRTAARRLRQPEVIGEIVAGLLAGPVAVALLGQASFATVLPAEVSKILSLFAEAGLVLFLVGLAHKLRLGGQQFSWRTTGWVVAGGFVPALLSGVLFACWVIFVEDGQVRGSAPLPAFVLMCAVALSITAVPVLARILADRGISETAEGRLSMTAAVVIDVAGWLLLSVAVGLGSGRIDGFLQAVAVLGGGALAALAVRHALRSRAASVLCGRWPMVTAVGLGTLAVGVAIAVERLGLTAIFGAVLVGLAVPHDAAWAKVVTAVTRVGKALIPVFFVATGLTVFSSGIGSLPWALIAVAVLMAVLGKGGGSYLGARLAGESNRTAAKVGTLMNTRGLTELVVLKVGYSAGLLTAPIFVALVVTAVVTTMMTGPLLSLLERKPVLAGFPDPEGLSGSNGDSPDTTRTPREKSGSS</sequence>
<dbReference type="AlphaFoldDB" id="A0A840IN17"/>
<dbReference type="InterPro" id="IPR038770">
    <property type="entry name" value="Na+/solute_symporter_sf"/>
</dbReference>
<evidence type="ECO:0000313" key="11">
    <source>
        <dbReference type="Proteomes" id="UP000581769"/>
    </source>
</evidence>
<feature type="transmembrane region" description="Helical" evidence="8">
    <location>
        <begin position="73"/>
        <end position="93"/>
    </location>
</feature>
<dbReference type="GO" id="GO:0015297">
    <property type="term" value="F:antiporter activity"/>
    <property type="evidence" value="ECO:0007669"/>
    <property type="project" value="InterPro"/>
</dbReference>
<keyword evidence="6 8" id="KW-0472">Membrane</keyword>
<feature type="compositionally biased region" description="Polar residues" evidence="7">
    <location>
        <begin position="420"/>
        <end position="430"/>
    </location>
</feature>
<dbReference type="InterPro" id="IPR006153">
    <property type="entry name" value="Cation/H_exchanger_TM"/>
</dbReference>
<feature type="transmembrane region" description="Helical" evidence="8">
    <location>
        <begin position="206"/>
        <end position="228"/>
    </location>
</feature>
<reference evidence="10 11" key="1">
    <citation type="submission" date="2020-08" db="EMBL/GenBank/DDBJ databases">
        <title>Sequencing the genomes of 1000 actinobacteria strains.</title>
        <authorList>
            <person name="Klenk H.-P."/>
        </authorList>
    </citation>
    <scope>NUCLEOTIDE SEQUENCE [LARGE SCALE GENOMIC DNA]</scope>
    <source>
        <strain evidence="10 11">DSM 45859</strain>
    </source>
</reference>
<comment type="caution">
    <text evidence="10">The sequence shown here is derived from an EMBL/GenBank/DDBJ whole genome shotgun (WGS) entry which is preliminary data.</text>
</comment>
<dbReference type="GO" id="GO:1902600">
    <property type="term" value="P:proton transmembrane transport"/>
    <property type="evidence" value="ECO:0007669"/>
    <property type="project" value="InterPro"/>
</dbReference>
<keyword evidence="3 8" id="KW-0812">Transmembrane</keyword>
<evidence type="ECO:0000256" key="3">
    <source>
        <dbReference type="ARBA" id="ARBA00022692"/>
    </source>
</evidence>
<feature type="compositionally biased region" description="Basic and acidic residues" evidence="7">
    <location>
        <begin position="431"/>
        <end position="440"/>
    </location>
</feature>
<dbReference type="InterPro" id="IPR050794">
    <property type="entry name" value="CPA2_transporter"/>
</dbReference>
<dbReference type="Gene3D" id="1.20.1530.20">
    <property type="match status" value="1"/>
</dbReference>
<dbReference type="RefSeq" id="WP_184778440.1">
    <property type="nucleotide sequence ID" value="NZ_JACHMG010000001.1"/>
</dbReference>
<name>A0A840IN17_9PSEU</name>
<feature type="transmembrane region" description="Helical" evidence="8">
    <location>
        <begin position="373"/>
        <end position="397"/>
    </location>
</feature>
<dbReference type="PANTHER" id="PTHR32468">
    <property type="entry name" value="CATION/H + ANTIPORTER"/>
    <property type="match status" value="1"/>
</dbReference>
<evidence type="ECO:0000256" key="2">
    <source>
        <dbReference type="ARBA" id="ARBA00022448"/>
    </source>
</evidence>
<feature type="transmembrane region" description="Helical" evidence="8">
    <location>
        <begin position="141"/>
        <end position="165"/>
    </location>
</feature>
<feature type="domain" description="Cation/H+ exchanger transmembrane" evidence="9">
    <location>
        <begin position="20"/>
        <end position="401"/>
    </location>
</feature>
<protein>
    <submittedName>
        <fullName evidence="10">Kef-type K+ transport system membrane component KefB</fullName>
    </submittedName>
</protein>
<evidence type="ECO:0000256" key="6">
    <source>
        <dbReference type="ARBA" id="ARBA00023136"/>
    </source>
</evidence>